<gene>
    <name evidence="2" type="ORF">PEGY_LOCUS1678</name>
</gene>
<dbReference type="Proteomes" id="UP001154252">
    <property type="component" value="Unassembled WGS sequence"/>
</dbReference>
<feature type="compositionally biased region" description="Acidic residues" evidence="1">
    <location>
        <begin position="120"/>
        <end position="131"/>
    </location>
</feature>
<feature type="region of interest" description="Disordered" evidence="1">
    <location>
        <begin position="111"/>
        <end position="147"/>
    </location>
</feature>
<dbReference type="AlphaFoldDB" id="A0A9W4P1U7"/>
<dbReference type="EMBL" id="CAJVRC010000839">
    <property type="protein sequence ID" value="CAG8888572.1"/>
    <property type="molecule type" value="Genomic_DNA"/>
</dbReference>
<feature type="compositionally biased region" description="Basic residues" evidence="1">
    <location>
        <begin position="135"/>
        <end position="147"/>
    </location>
</feature>
<protein>
    <submittedName>
        <fullName evidence="2">Uncharacterized protein</fullName>
    </submittedName>
</protein>
<organism evidence="2 3">
    <name type="scientific">Penicillium egyptiacum</name>
    <dbReference type="NCBI Taxonomy" id="1303716"/>
    <lineage>
        <taxon>Eukaryota</taxon>
        <taxon>Fungi</taxon>
        <taxon>Dikarya</taxon>
        <taxon>Ascomycota</taxon>
        <taxon>Pezizomycotina</taxon>
        <taxon>Eurotiomycetes</taxon>
        <taxon>Eurotiomycetidae</taxon>
        <taxon>Eurotiales</taxon>
        <taxon>Aspergillaceae</taxon>
        <taxon>Penicillium</taxon>
    </lineage>
</organism>
<dbReference type="OrthoDB" id="4319040at2759"/>
<sequence>MPHEDLDRILADDPYNERRIFVLSCLHDAIYYLRHGPHRRNDVIASLQEEIAPEIDISISSAVLKRDTQFERLCRNLELVLPISIRILSQRNDRETDQDVAEELINCIPTALQQPTQWDPDVEESSEEEEFERQNRRRRRRRHHRHR</sequence>
<evidence type="ECO:0000256" key="1">
    <source>
        <dbReference type="SAM" id="MobiDB-lite"/>
    </source>
</evidence>
<reference evidence="2" key="1">
    <citation type="submission" date="2021-07" db="EMBL/GenBank/DDBJ databases">
        <authorList>
            <person name="Branca A.L. A."/>
        </authorList>
    </citation>
    <scope>NUCLEOTIDE SEQUENCE</scope>
</reference>
<evidence type="ECO:0000313" key="2">
    <source>
        <dbReference type="EMBL" id="CAG8888572.1"/>
    </source>
</evidence>
<comment type="caution">
    <text evidence="2">The sequence shown here is derived from an EMBL/GenBank/DDBJ whole genome shotgun (WGS) entry which is preliminary data.</text>
</comment>
<accession>A0A9W4P1U7</accession>
<keyword evidence="3" id="KW-1185">Reference proteome</keyword>
<evidence type="ECO:0000313" key="3">
    <source>
        <dbReference type="Proteomes" id="UP001154252"/>
    </source>
</evidence>
<proteinExistence type="predicted"/>
<name>A0A9W4P1U7_9EURO</name>